<reference evidence="1 2" key="1">
    <citation type="journal article" date="2003" name="Nature">
        <title>The genome of a motile marine Synechococcus.</title>
        <authorList>
            <person name="Palenik B."/>
            <person name="Brahamsha B."/>
            <person name="Larimer F."/>
            <person name="Land M."/>
            <person name="Hauser L."/>
            <person name="Chain P."/>
            <person name="Lamerdin J."/>
            <person name="Regala W."/>
            <person name="Allen E.A."/>
            <person name="McCarren J."/>
            <person name="Paulsen I."/>
            <person name="Dufresne A."/>
            <person name="Partensky F."/>
            <person name="Webb E."/>
            <person name="Waterbury J."/>
        </authorList>
    </citation>
    <scope>NUCLEOTIDE SEQUENCE [LARGE SCALE GENOMIC DNA]</scope>
    <source>
        <strain evidence="1 2">WH8102</strain>
    </source>
</reference>
<name>Q7U666_PARMW</name>
<gene>
    <name evidence="1" type="ordered locus">SYNW1473</name>
</gene>
<evidence type="ECO:0000313" key="2">
    <source>
        <dbReference type="Proteomes" id="UP000001422"/>
    </source>
</evidence>
<dbReference type="STRING" id="84588.SYNW1473"/>
<dbReference type="AlphaFoldDB" id="Q7U666"/>
<dbReference type="EMBL" id="BX569693">
    <property type="protein sequence ID" value="CAE07988.1"/>
    <property type="molecule type" value="Genomic_DNA"/>
</dbReference>
<dbReference type="HOGENOM" id="CLU_130998_0_0_3"/>
<keyword evidence="2" id="KW-1185">Reference proteome</keyword>
<organism evidence="1 2">
    <name type="scientific">Parasynechococcus marenigrum (strain WH8102)</name>
    <dbReference type="NCBI Taxonomy" id="84588"/>
    <lineage>
        <taxon>Bacteria</taxon>
        <taxon>Bacillati</taxon>
        <taxon>Cyanobacteriota</taxon>
        <taxon>Cyanophyceae</taxon>
        <taxon>Synechococcales</taxon>
        <taxon>Prochlorococcaceae</taxon>
        <taxon>Parasynechococcus</taxon>
        <taxon>Parasynechococcus marenigrum</taxon>
    </lineage>
</organism>
<dbReference type="eggNOG" id="ENOG5030RIT">
    <property type="taxonomic scope" value="Bacteria"/>
</dbReference>
<dbReference type="KEGG" id="syw:SYNW1473"/>
<evidence type="ECO:0000313" key="1">
    <source>
        <dbReference type="EMBL" id="CAE07988.1"/>
    </source>
</evidence>
<dbReference type="Proteomes" id="UP000001422">
    <property type="component" value="Chromosome"/>
</dbReference>
<protein>
    <submittedName>
        <fullName evidence="1">Uncharacterized protein</fullName>
    </submittedName>
</protein>
<sequence length="183" mass="21125">MWRTGSPTPAPMVDPANPLEGLTRRQLQGLHNLLGDVRSSLAWSWQLPVLIRQRCWLRLEMIELGNLHRWLPPDGCEEAPELCRYRELVAQGWSPLQAQEQCWREFGDDDCRTALQRFWASQQDRKHDWTVQRYLALISCYRRSIEAGVATIPMLVLPRAGGATDHQLHWVSDSTPSMRHTCA</sequence>
<proteinExistence type="predicted"/>
<accession>Q7U666</accession>